<sequence length="322" mass="36753">MDPNTGVLPAPQRSSPTTPPESRKRSINNIDDPTPPYDTQIPSNRSNEDNPENDHTSPTEAPIPVPAPSTEILPGNPGDTVEPKSNIEECAIRVEIPAQRTHVETPLNAIPNPNTNLDNSHSATVTAAGPAAKRRKLSPASREAKEQERLAKQLERERLKAEEKAKKEAERRAKEEEKKRKDAEKEEEKKRREAEREEERKKKDAEREEERKRREEKKRLKDEERAAKEDEKRKKEEEKLKKERAQMKLNSFFAKPKLPQQSPKTSASSQGESSMDPPAAKSDYQQAFPDFFLQSHTKLAPMHRFGRDPEAMRHTRSKIDAC</sequence>
<name>A0A3A2Z763_9EURO</name>
<feature type="compositionally biased region" description="Polar residues" evidence="1">
    <location>
        <begin position="259"/>
        <end position="273"/>
    </location>
</feature>
<feature type="region of interest" description="Disordered" evidence="1">
    <location>
        <begin position="98"/>
        <end position="284"/>
    </location>
</feature>
<evidence type="ECO:0000313" key="4">
    <source>
        <dbReference type="Proteomes" id="UP000266188"/>
    </source>
</evidence>
<keyword evidence="4" id="KW-1185">Reference proteome</keyword>
<comment type="caution">
    <text evidence="3">The sequence shown here is derived from an EMBL/GenBank/DDBJ whole genome shotgun (WGS) entry which is preliminary data.</text>
</comment>
<dbReference type="EMBL" id="MVGC01000470">
    <property type="protein sequence ID" value="RJE18942.1"/>
    <property type="molecule type" value="Genomic_DNA"/>
</dbReference>
<dbReference type="AlphaFoldDB" id="A0A3A2Z763"/>
<feature type="compositionally biased region" description="Polar residues" evidence="1">
    <location>
        <begin position="111"/>
        <end position="125"/>
    </location>
</feature>
<dbReference type="Proteomes" id="UP000266188">
    <property type="component" value="Unassembled WGS sequence"/>
</dbReference>
<evidence type="ECO:0000256" key="1">
    <source>
        <dbReference type="SAM" id="MobiDB-lite"/>
    </source>
</evidence>
<dbReference type="InterPro" id="IPR021644">
    <property type="entry name" value="CAF-1_p150_acidic"/>
</dbReference>
<feature type="compositionally biased region" description="Basic and acidic residues" evidence="1">
    <location>
        <begin position="46"/>
        <end position="57"/>
    </location>
</feature>
<dbReference type="STRING" id="2070753.A0A3A2Z763"/>
<dbReference type="OrthoDB" id="79480at2759"/>
<feature type="domain" description="Chromatin assembly factor 1 p150 subunit acidic region" evidence="2">
    <location>
        <begin position="141"/>
        <end position="271"/>
    </location>
</feature>
<organism evidence="3 4">
    <name type="scientific">Aspergillus sclerotialis</name>
    <dbReference type="NCBI Taxonomy" id="2070753"/>
    <lineage>
        <taxon>Eukaryota</taxon>
        <taxon>Fungi</taxon>
        <taxon>Dikarya</taxon>
        <taxon>Ascomycota</taxon>
        <taxon>Pezizomycotina</taxon>
        <taxon>Eurotiomycetes</taxon>
        <taxon>Eurotiomycetidae</taxon>
        <taxon>Eurotiales</taxon>
        <taxon>Aspergillaceae</taxon>
        <taxon>Aspergillus</taxon>
        <taxon>Aspergillus subgen. Polypaecilum</taxon>
    </lineage>
</organism>
<proteinExistence type="predicted"/>
<dbReference type="Pfam" id="PF11600">
    <property type="entry name" value="CAF1A_acidic"/>
    <property type="match status" value="1"/>
</dbReference>
<evidence type="ECO:0000313" key="3">
    <source>
        <dbReference type="EMBL" id="RJE18942.1"/>
    </source>
</evidence>
<dbReference type="GO" id="GO:0006334">
    <property type="term" value="P:nucleosome assembly"/>
    <property type="evidence" value="ECO:0007669"/>
    <property type="project" value="TreeGrafter"/>
</dbReference>
<feature type="region of interest" description="Disordered" evidence="1">
    <location>
        <begin position="1"/>
        <end position="85"/>
    </location>
</feature>
<reference evidence="4" key="1">
    <citation type="submission" date="2017-02" db="EMBL/GenBank/DDBJ databases">
        <authorList>
            <person name="Tafer H."/>
            <person name="Lopandic K."/>
        </authorList>
    </citation>
    <scope>NUCLEOTIDE SEQUENCE [LARGE SCALE GENOMIC DNA]</scope>
    <source>
        <strain evidence="4">CBS 366.77</strain>
    </source>
</reference>
<dbReference type="PANTHER" id="PTHR15272">
    <property type="entry name" value="CHROMATIN ASSEMBLY FACTOR 1 SUBUNIT A CAF-1 SUBUNIT A"/>
    <property type="match status" value="1"/>
</dbReference>
<dbReference type="GO" id="GO:0033186">
    <property type="term" value="C:CAF-1 complex"/>
    <property type="evidence" value="ECO:0007669"/>
    <property type="project" value="TreeGrafter"/>
</dbReference>
<protein>
    <recommendedName>
        <fullName evidence="2">Chromatin assembly factor 1 p150 subunit acidic region domain-containing protein</fullName>
    </recommendedName>
</protein>
<gene>
    <name evidence="3" type="ORF">PHISCL_08711</name>
</gene>
<dbReference type="PANTHER" id="PTHR15272:SF0">
    <property type="entry name" value="CHROMATIN ASSEMBLY FACTOR 1 SUBUNIT A"/>
    <property type="match status" value="1"/>
</dbReference>
<dbReference type="GO" id="GO:0005634">
    <property type="term" value="C:nucleus"/>
    <property type="evidence" value="ECO:0007669"/>
    <property type="project" value="TreeGrafter"/>
</dbReference>
<feature type="compositionally biased region" description="Basic and acidic residues" evidence="1">
    <location>
        <begin position="142"/>
        <end position="246"/>
    </location>
</feature>
<evidence type="ECO:0000259" key="2">
    <source>
        <dbReference type="Pfam" id="PF11600"/>
    </source>
</evidence>
<accession>A0A3A2Z763</accession>